<name>A0A074S4G9_9AGAM</name>
<accession>A0A074S4G9</accession>
<evidence type="ECO:0000313" key="3">
    <source>
        <dbReference type="Proteomes" id="UP000027456"/>
    </source>
</evidence>
<reference evidence="2 3" key="1">
    <citation type="submission" date="2013-12" db="EMBL/GenBank/DDBJ databases">
        <authorList>
            <person name="Cubeta M."/>
            <person name="Pakala S."/>
            <person name="Fedorova N."/>
            <person name="Thomas E."/>
            <person name="Dean R."/>
            <person name="Jabaji S."/>
            <person name="Neate S."/>
            <person name="Toda T."/>
            <person name="Tavantzis S."/>
            <person name="Vilgalys R."/>
            <person name="Bharathan N."/>
            <person name="Pakala S."/>
            <person name="Losada L.S."/>
            <person name="Zafar N."/>
            <person name="Nierman W."/>
        </authorList>
    </citation>
    <scope>NUCLEOTIDE SEQUENCE [LARGE SCALE GENOMIC DNA]</scope>
    <source>
        <strain evidence="2 3">123E</strain>
    </source>
</reference>
<dbReference type="HOGENOM" id="CLU_721896_0_0_1"/>
<feature type="compositionally biased region" description="Polar residues" evidence="1">
    <location>
        <begin position="20"/>
        <end position="34"/>
    </location>
</feature>
<dbReference type="AlphaFoldDB" id="A0A074S4G9"/>
<dbReference type="Proteomes" id="UP000027456">
    <property type="component" value="Unassembled WGS sequence"/>
</dbReference>
<keyword evidence="3" id="KW-1185">Reference proteome</keyword>
<dbReference type="EMBL" id="AZST01002356">
    <property type="protein sequence ID" value="KEP45022.1"/>
    <property type="molecule type" value="Genomic_DNA"/>
</dbReference>
<proteinExistence type="predicted"/>
<protein>
    <submittedName>
        <fullName evidence="2">Uncharacterized protein</fullName>
    </submittedName>
</protein>
<comment type="caution">
    <text evidence="2">The sequence shown here is derived from an EMBL/GenBank/DDBJ whole genome shotgun (WGS) entry which is preliminary data.</text>
</comment>
<organism evidence="2 3">
    <name type="scientific">Rhizoctonia solani 123E</name>
    <dbReference type="NCBI Taxonomy" id="1423351"/>
    <lineage>
        <taxon>Eukaryota</taxon>
        <taxon>Fungi</taxon>
        <taxon>Dikarya</taxon>
        <taxon>Basidiomycota</taxon>
        <taxon>Agaricomycotina</taxon>
        <taxon>Agaricomycetes</taxon>
        <taxon>Cantharellales</taxon>
        <taxon>Ceratobasidiaceae</taxon>
        <taxon>Rhizoctonia</taxon>
    </lineage>
</organism>
<sequence>MSRPRSTTISVFSQVSYHPSLAPSTIQSQEPEFNQQKKERNRRTTVCGDSHTLYFRSPSHINTVNIKQKSHASPKQHCASPKPVLDYRKLGRASLPSLFDSTRIITHDEVIDGVIRNLVGCVKEFKAPAELDFSATTNEHPLALADKETNRPFINQLCKLAELRNELAKTPTHGDIMLEVKLRKTDTTIGRALERMKEHQLKLYDEFNKSTVLEHPLHPINDCVTTFGSPSKPDFLADMGNNELVSLDDGKDQLFDNQWCAQDQPQDQWVMIETGEKKQLGKGQKRIGAIALPSLQRLAKFKRAPQEAVSTLQYYIHRQALIIYHFQYVRAHRPAPMSQLRKSNAHADQLVTVETRTHTNSKLTILRNRAVAFVIRDNKSLTN</sequence>
<feature type="region of interest" description="Disordered" evidence="1">
    <location>
        <begin position="20"/>
        <end position="45"/>
    </location>
</feature>
<evidence type="ECO:0000256" key="1">
    <source>
        <dbReference type="SAM" id="MobiDB-lite"/>
    </source>
</evidence>
<gene>
    <name evidence="2" type="ORF">V565_328750</name>
</gene>
<evidence type="ECO:0000313" key="2">
    <source>
        <dbReference type="EMBL" id="KEP45022.1"/>
    </source>
</evidence>
<dbReference type="OrthoDB" id="3237994at2759"/>